<evidence type="ECO:0000256" key="1">
    <source>
        <dbReference type="SAM" id="MobiDB-lite"/>
    </source>
</evidence>
<evidence type="ECO:0000313" key="2">
    <source>
        <dbReference type="EMBL" id="AHY84319.1"/>
    </source>
</evidence>
<reference evidence="2 3" key="1">
    <citation type="submission" date="2014-03" db="EMBL/GenBank/DDBJ databases">
        <authorList>
            <person name="Barber N.R."/>
            <person name="Francolini R.D."/>
            <person name="Gray A.J."/>
            <person name="Hamilton K."/>
            <person name="Jung E."/>
            <person name="Killpatrick M.S."/>
            <person name="Le T.M."/>
            <person name="Lin R."/>
            <person name="Morris L.Y."/>
            <person name="O'Neil L.P."/>
            <person name="Pederson E.N."/>
            <person name="Sepehri B.F."/>
            <person name="Shaffer R.A."/>
            <person name="Sridharan P.S."/>
            <person name="Tseng L."/>
            <person name="Williams L.H."/>
            <person name="Cohen L.B."/>
            <person name="Ahrens K.J."/>
            <person name="Braun M.A."/>
            <person name="Jarvik J."/>
            <person name="Lopez A.J."/>
            <person name="Bradley K.W."/>
            <person name="Clarke D.Q."/>
            <person name="Lewis M.F."/>
            <person name="Barker L.P."/>
            <person name="Bailey C."/>
            <person name="Asai D.J."/>
            <person name="Garber M.L."/>
            <person name="Bowman C.A."/>
            <person name="Russell D.A."/>
            <person name="Pope W.H."/>
            <person name="Jacobs-Sera D."/>
            <person name="Hendrix R.W."/>
            <person name="Hatfull G.F."/>
        </authorList>
    </citation>
    <scope>NUCLEOTIDE SEQUENCE [LARGE SCALE GENOMIC DNA]</scope>
</reference>
<sequence length="206" mass="21947">MAGSPFSGKGGAATAAAPAPSKGKVDPADLPDVTNVGEDKPVGSDPYAAADPTGVSGYKPAFFLGQLVLMHPTEYGTMATVHDKDGKESEFVRFDIIPLTVPEPGTPNAQTAVRLDNGNFGFLNRDGEVEECEPYEVGERLDDIMVFNKALAREGKKALDRGIAWVLGRIVKGVKKPNQSAPFILVAGSEDDKALYQQWRQSLAKA</sequence>
<name>A0A023ZXJ4_9CAUD</name>
<feature type="region of interest" description="Disordered" evidence="1">
    <location>
        <begin position="1"/>
        <end position="50"/>
    </location>
</feature>
<proteinExistence type="predicted"/>
<protein>
    <submittedName>
        <fullName evidence="2">Uncharacterized protein</fullName>
    </submittedName>
</protein>
<evidence type="ECO:0000313" key="3">
    <source>
        <dbReference type="Proteomes" id="UP000024436"/>
    </source>
</evidence>
<organism evidence="2 3">
    <name type="scientific">Mycobacterium phage KingVeVeVe</name>
    <dbReference type="NCBI Taxonomy" id="1471544"/>
    <lineage>
        <taxon>Viruses</taxon>
        <taxon>Duplodnaviria</taxon>
        <taxon>Heunggongvirae</taxon>
        <taxon>Uroviricota</taxon>
        <taxon>Caudoviricetes</taxon>
        <taxon>Bclasvirinae</taxon>
        <taxon>Pegunavirus</taxon>
        <taxon>Pegunavirus soto</taxon>
    </lineage>
</organism>
<dbReference type="EMBL" id="KJ538723">
    <property type="protein sequence ID" value="AHY84319.1"/>
    <property type="molecule type" value="Genomic_DNA"/>
</dbReference>
<gene>
    <name evidence="2" type="primary">50</name>
    <name evidence="2" type="ORF">PBI_KINGVEVEVE_50</name>
</gene>
<feature type="compositionally biased region" description="Low complexity" evidence="1">
    <location>
        <begin position="12"/>
        <end position="22"/>
    </location>
</feature>
<dbReference type="Proteomes" id="UP000024436">
    <property type="component" value="Segment"/>
</dbReference>
<accession>A0A023ZXJ4</accession>